<proteinExistence type="inferred from homology"/>
<sequence>MKLVRFESDGQPVIGVLSGDGIVRIRDLLPEFQEMRQLAAAGPEALERLADKLASARPTVSLESARLLAPMERPRNFLAIGMNYRKHAEEGVRLGVIPPKFQVWFNKATSSISGPFDDIDPGVTRQLDYEVELGVAIGQTARYVSTEEAPAHVFGYFVGNDVSARDWQLHASTWTVGKSFETHGPIGPWIVTPDEIGDPHKLELRTYVNGELRQRANSEQLIYSIWEQIEYVSTAFALEPGDLILTGTPEGVGHAMIPQQHLKVGDVVRCEIEKIGAIENKVVASKARRFPVLEEDRIARTLAAAEA</sequence>
<dbReference type="PANTHER" id="PTHR42796:SF4">
    <property type="entry name" value="FUMARYLACETOACETATE HYDROLASE DOMAIN-CONTAINING PROTEIN 2A"/>
    <property type="match status" value="1"/>
</dbReference>
<dbReference type="AlphaFoldDB" id="A0A9X2HPX8"/>
<keyword evidence="5" id="KW-1185">Reference proteome</keyword>
<dbReference type="Gene3D" id="3.90.850.10">
    <property type="entry name" value="Fumarylacetoacetase-like, C-terminal domain"/>
    <property type="match status" value="1"/>
</dbReference>
<dbReference type="GO" id="GO:0016787">
    <property type="term" value="F:hydrolase activity"/>
    <property type="evidence" value="ECO:0007669"/>
    <property type="project" value="UniProtKB-KW"/>
</dbReference>
<protein>
    <submittedName>
        <fullName evidence="4">Fumarylacetoacetate hydrolase family protein</fullName>
    </submittedName>
</protein>
<dbReference type="Pfam" id="PF01557">
    <property type="entry name" value="FAA_hydrolase"/>
    <property type="match status" value="1"/>
</dbReference>
<gene>
    <name evidence="4" type="ORF">M9978_13150</name>
</gene>
<dbReference type="InterPro" id="IPR051121">
    <property type="entry name" value="FAH"/>
</dbReference>
<dbReference type="GO" id="GO:0019752">
    <property type="term" value="P:carboxylic acid metabolic process"/>
    <property type="evidence" value="ECO:0007669"/>
    <property type="project" value="UniProtKB-ARBA"/>
</dbReference>
<dbReference type="GO" id="GO:0016853">
    <property type="term" value="F:isomerase activity"/>
    <property type="evidence" value="ECO:0007669"/>
    <property type="project" value="UniProtKB-ARBA"/>
</dbReference>
<evidence type="ECO:0000256" key="2">
    <source>
        <dbReference type="ARBA" id="ARBA00022723"/>
    </source>
</evidence>
<organism evidence="4 5">
    <name type="scientific">Sphingomonas tagetis</name>
    <dbReference type="NCBI Taxonomy" id="2949092"/>
    <lineage>
        <taxon>Bacteria</taxon>
        <taxon>Pseudomonadati</taxon>
        <taxon>Pseudomonadota</taxon>
        <taxon>Alphaproteobacteria</taxon>
        <taxon>Sphingomonadales</taxon>
        <taxon>Sphingomonadaceae</taxon>
        <taxon>Sphingomonas</taxon>
    </lineage>
</organism>
<keyword evidence="4" id="KW-0378">Hydrolase</keyword>
<dbReference type="FunFam" id="3.90.850.10:FF:000002">
    <property type="entry name" value="2-hydroxyhepta-2,4-diene-1,7-dioate isomerase"/>
    <property type="match status" value="1"/>
</dbReference>
<comment type="caution">
    <text evidence="4">The sequence shown here is derived from an EMBL/GenBank/DDBJ whole genome shotgun (WGS) entry which is preliminary data.</text>
</comment>
<dbReference type="InterPro" id="IPR011234">
    <property type="entry name" value="Fumarylacetoacetase-like_C"/>
</dbReference>
<feature type="domain" description="Fumarylacetoacetase-like C-terminal" evidence="3">
    <location>
        <begin position="78"/>
        <end position="283"/>
    </location>
</feature>
<keyword evidence="2" id="KW-0479">Metal-binding</keyword>
<dbReference type="SUPFAM" id="SSF56529">
    <property type="entry name" value="FAH"/>
    <property type="match status" value="1"/>
</dbReference>
<name>A0A9X2HPX8_9SPHN</name>
<dbReference type="InterPro" id="IPR036663">
    <property type="entry name" value="Fumarylacetoacetase_C_sf"/>
</dbReference>
<evidence type="ECO:0000313" key="4">
    <source>
        <dbReference type="EMBL" id="MCP3731373.1"/>
    </source>
</evidence>
<comment type="similarity">
    <text evidence="1">Belongs to the FAH family.</text>
</comment>
<reference evidence="4" key="1">
    <citation type="submission" date="2022-05" db="EMBL/GenBank/DDBJ databases">
        <title>Sphingomonas sp. strain MG17 Genome sequencing and assembly.</title>
        <authorList>
            <person name="Kim I."/>
        </authorList>
    </citation>
    <scope>NUCLEOTIDE SEQUENCE</scope>
    <source>
        <strain evidence="4">MG17</strain>
    </source>
</reference>
<dbReference type="Proteomes" id="UP001139451">
    <property type="component" value="Unassembled WGS sequence"/>
</dbReference>
<dbReference type="GO" id="GO:0046872">
    <property type="term" value="F:metal ion binding"/>
    <property type="evidence" value="ECO:0007669"/>
    <property type="project" value="UniProtKB-KW"/>
</dbReference>
<dbReference type="PANTHER" id="PTHR42796">
    <property type="entry name" value="FUMARYLACETOACETATE HYDROLASE DOMAIN-CONTAINING PROTEIN 2A-RELATED"/>
    <property type="match status" value="1"/>
</dbReference>
<dbReference type="RefSeq" id="WP_254293920.1">
    <property type="nucleotide sequence ID" value="NZ_JAMLDX010000009.1"/>
</dbReference>
<evidence type="ECO:0000259" key="3">
    <source>
        <dbReference type="Pfam" id="PF01557"/>
    </source>
</evidence>
<dbReference type="EMBL" id="JAMLDX010000009">
    <property type="protein sequence ID" value="MCP3731373.1"/>
    <property type="molecule type" value="Genomic_DNA"/>
</dbReference>
<evidence type="ECO:0000313" key="5">
    <source>
        <dbReference type="Proteomes" id="UP001139451"/>
    </source>
</evidence>
<accession>A0A9X2HPX8</accession>
<evidence type="ECO:0000256" key="1">
    <source>
        <dbReference type="ARBA" id="ARBA00010211"/>
    </source>
</evidence>